<dbReference type="PANTHER" id="PTHR33429">
    <property type="entry name" value="OS02G0708000 PROTEIN-RELATED"/>
    <property type="match status" value="1"/>
</dbReference>
<organism evidence="2 3">
    <name type="scientific">Protea cynaroides</name>
    <dbReference type="NCBI Taxonomy" id="273540"/>
    <lineage>
        <taxon>Eukaryota</taxon>
        <taxon>Viridiplantae</taxon>
        <taxon>Streptophyta</taxon>
        <taxon>Embryophyta</taxon>
        <taxon>Tracheophyta</taxon>
        <taxon>Spermatophyta</taxon>
        <taxon>Magnoliopsida</taxon>
        <taxon>Proteales</taxon>
        <taxon>Proteaceae</taxon>
        <taxon>Protea</taxon>
    </lineage>
</organism>
<proteinExistence type="predicted"/>
<keyword evidence="1" id="KW-0812">Transmembrane</keyword>
<name>A0A9Q0K575_9MAGN</name>
<reference evidence="2" key="1">
    <citation type="journal article" date="2023" name="Plant J.">
        <title>The genome of the king protea, Protea cynaroides.</title>
        <authorList>
            <person name="Chang J."/>
            <person name="Duong T.A."/>
            <person name="Schoeman C."/>
            <person name="Ma X."/>
            <person name="Roodt D."/>
            <person name="Barker N."/>
            <person name="Li Z."/>
            <person name="Van de Peer Y."/>
            <person name="Mizrachi E."/>
        </authorList>
    </citation>
    <scope>NUCLEOTIDE SEQUENCE</scope>
    <source>
        <tissue evidence="2">Young leaves</tissue>
    </source>
</reference>
<sequence>MDIRINASTYMNLMNPLIGAIVAAKTSMETPSLPDQQGQQQPVIYPEAVSNSGWHNSGSLGPFFAVISIITVLAVISCILGRVCVGREVHPLENIKHRGWSGWLRCRWCVSGDVEVGAKVVASEGVGHSNGKA</sequence>
<dbReference type="EMBL" id="JAMYWD010000009">
    <property type="protein sequence ID" value="KAJ4961878.1"/>
    <property type="molecule type" value="Genomic_DNA"/>
</dbReference>
<evidence type="ECO:0000256" key="1">
    <source>
        <dbReference type="SAM" id="Phobius"/>
    </source>
</evidence>
<dbReference type="Proteomes" id="UP001141806">
    <property type="component" value="Unassembled WGS sequence"/>
</dbReference>
<accession>A0A9Q0K575</accession>
<keyword evidence="1" id="KW-0472">Membrane</keyword>
<dbReference type="OrthoDB" id="1738567at2759"/>
<evidence type="ECO:0000313" key="2">
    <source>
        <dbReference type="EMBL" id="KAJ4961878.1"/>
    </source>
</evidence>
<evidence type="ECO:0000313" key="3">
    <source>
        <dbReference type="Proteomes" id="UP001141806"/>
    </source>
</evidence>
<gene>
    <name evidence="2" type="ORF">NE237_021788</name>
</gene>
<dbReference type="PANTHER" id="PTHR33429:SF23">
    <property type="entry name" value="OS02G0709350 PROTEIN"/>
    <property type="match status" value="1"/>
</dbReference>
<comment type="caution">
    <text evidence="2">The sequence shown here is derived from an EMBL/GenBank/DDBJ whole genome shotgun (WGS) entry which is preliminary data.</text>
</comment>
<dbReference type="AlphaFoldDB" id="A0A9Q0K575"/>
<keyword evidence="3" id="KW-1185">Reference proteome</keyword>
<keyword evidence="1" id="KW-1133">Transmembrane helix</keyword>
<protein>
    <submittedName>
        <fullName evidence="2">Uncharacterized protein</fullName>
    </submittedName>
</protein>
<feature type="transmembrane region" description="Helical" evidence="1">
    <location>
        <begin position="63"/>
        <end position="85"/>
    </location>
</feature>